<name>A0A6M8BAD9_9CYAN</name>
<reference evidence="7 8" key="1">
    <citation type="submission" date="2020-05" db="EMBL/GenBank/DDBJ databases">
        <title>Complete genome sequence of of a novel Thermoleptolyngbya strain isolated from hot springs of Ganzi, Sichuan China.</title>
        <authorList>
            <person name="Tang J."/>
            <person name="Daroch M."/>
            <person name="Li L."/>
            <person name="Waleron K."/>
            <person name="Waleron M."/>
            <person name="Waleron M."/>
        </authorList>
    </citation>
    <scope>NUCLEOTIDE SEQUENCE [LARGE SCALE GENOMIC DNA]</scope>
    <source>
        <strain evidence="7 8">PKUAC-SCTA183</strain>
    </source>
</reference>
<evidence type="ECO:0000256" key="3">
    <source>
        <dbReference type="ARBA" id="ARBA00023780"/>
    </source>
</evidence>
<dbReference type="SMART" id="SM00877">
    <property type="entry name" value="BMC"/>
    <property type="match status" value="2"/>
</dbReference>
<keyword evidence="1" id="KW-0120">Carbon dioxide fixation</keyword>
<dbReference type="InterPro" id="IPR050575">
    <property type="entry name" value="BMC_shell"/>
</dbReference>
<dbReference type="PROSITE" id="PS51930">
    <property type="entry name" value="BMC_2"/>
    <property type="match status" value="2"/>
</dbReference>
<dbReference type="InterPro" id="IPR037233">
    <property type="entry name" value="CcmK-like_sf"/>
</dbReference>
<dbReference type="InterPro" id="IPR020808">
    <property type="entry name" value="Bact_microcomp_CS"/>
</dbReference>
<dbReference type="Proteomes" id="UP000505210">
    <property type="component" value="Chromosome"/>
</dbReference>
<dbReference type="GO" id="GO:0015977">
    <property type="term" value="P:carbon fixation"/>
    <property type="evidence" value="ECO:0007669"/>
    <property type="project" value="UniProtKB-KW"/>
</dbReference>
<comment type="subcellular location">
    <subcellularLocation>
        <location evidence="2">Carboxysome</location>
    </subcellularLocation>
</comment>
<gene>
    <name evidence="7" type="ORF">HPC62_19000</name>
</gene>
<feature type="compositionally biased region" description="Basic and acidic residues" evidence="5">
    <location>
        <begin position="289"/>
        <end position="299"/>
    </location>
</feature>
<dbReference type="GO" id="GO:0031470">
    <property type="term" value="C:carboxysome"/>
    <property type="evidence" value="ECO:0007669"/>
    <property type="project" value="UniProtKB-SubCell"/>
</dbReference>
<dbReference type="KEGG" id="theu:HPC62_19000"/>
<keyword evidence="4" id="KW-1283">Bacterial microcompartment</keyword>
<feature type="compositionally biased region" description="Pro residues" evidence="5">
    <location>
        <begin position="270"/>
        <end position="282"/>
    </location>
</feature>
<keyword evidence="8" id="KW-1185">Reference proteome</keyword>
<evidence type="ECO:0000256" key="5">
    <source>
        <dbReference type="SAM" id="MobiDB-lite"/>
    </source>
</evidence>
<sequence>MDASGKLQVGTTPPRRDFGDSALGLVCTRSFPAIVGTADMMLKSSGVTLIGYEKTGSGYCTAVVRGGISDVRIAVDVGEETARRFDQFISKTIIARPSPNLEAVLPIGSRLAKFLSDRGYSRLSKQAVGLLETRGYPAMVGAADAMLKAAEVQLAACETIGDGLCTAIIRGRVADVAMAVEAGMHEAERIGELHAVMVIPRPLDDLEETLPLASYWIERPQPIALPLDLKAPQKELAAPEQPEVEVQKITVQKTIESAEPLEPEARSPHAAPPLAEPIPLPELAPLADQRPKRLENPEE</sequence>
<evidence type="ECO:0000256" key="2">
    <source>
        <dbReference type="ARBA" id="ARBA00023587"/>
    </source>
</evidence>
<dbReference type="Pfam" id="PF00936">
    <property type="entry name" value="BMC"/>
    <property type="match status" value="2"/>
</dbReference>
<dbReference type="EMBL" id="CP053661">
    <property type="protein sequence ID" value="QKD84004.1"/>
    <property type="molecule type" value="Genomic_DNA"/>
</dbReference>
<dbReference type="SUPFAM" id="SSF143414">
    <property type="entry name" value="CcmK-like"/>
    <property type="match status" value="2"/>
</dbReference>
<comment type="similarity">
    <text evidence="3">Belongs to the bacterial microcompartments protein family. CsoS1 subfamily.</text>
</comment>
<evidence type="ECO:0000313" key="8">
    <source>
        <dbReference type="Proteomes" id="UP000505210"/>
    </source>
</evidence>
<feature type="domain" description="BMC" evidence="6">
    <location>
        <begin position="127"/>
        <end position="211"/>
    </location>
</feature>
<evidence type="ECO:0000256" key="4">
    <source>
        <dbReference type="ARBA" id="ARBA00024446"/>
    </source>
</evidence>
<protein>
    <submittedName>
        <fullName evidence="7">BMC domain-containing protein</fullName>
    </submittedName>
</protein>
<dbReference type="AlphaFoldDB" id="A0A6M8BAD9"/>
<dbReference type="CDD" id="cd07057">
    <property type="entry name" value="BMC_CcmK"/>
    <property type="match status" value="2"/>
</dbReference>
<organism evidence="7 8">
    <name type="scientific">Thermoleptolyngbya sichuanensis A183</name>
    <dbReference type="NCBI Taxonomy" id="2737172"/>
    <lineage>
        <taxon>Bacteria</taxon>
        <taxon>Bacillati</taxon>
        <taxon>Cyanobacteriota</taxon>
        <taxon>Cyanophyceae</taxon>
        <taxon>Oculatellales</taxon>
        <taxon>Oculatellaceae</taxon>
        <taxon>Thermoleptolyngbya</taxon>
        <taxon>Thermoleptolyngbya sichuanensis</taxon>
    </lineage>
</organism>
<dbReference type="RefSeq" id="WP_172358073.1">
    <property type="nucleotide sequence ID" value="NZ_CP053661.1"/>
</dbReference>
<dbReference type="InterPro" id="IPR000249">
    <property type="entry name" value="BMC_dom"/>
</dbReference>
<dbReference type="Gene3D" id="3.30.70.1710">
    <property type="match status" value="2"/>
</dbReference>
<evidence type="ECO:0000256" key="1">
    <source>
        <dbReference type="ARBA" id="ARBA00023300"/>
    </source>
</evidence>
<accession>A0A6M8BAD9</accession>
<dbReference type="InterPro" id="IPR044872">
    <property type="entry name" value="CcmK/CsoS1_BMC"/>
</dbReference>
<dbReference type="PANTHER" id="PTHR33941:SF11">
    <property type="entry name" value="BACTERIAL MICROCOMPARTMENT SHELL PROTEIN PDUJ"/>
    <property type="match status" value="1"/>
</dbReference>
<evidence type="ECO:0000313" key="7">
    <source>
        <dbReference type="EMBL" id="QKD84004.1"/>
    </source>
</evidence>
<dbReference type="PROSITE" id="PS01139">
    <property type="entry name" value="BMC_1"/>
    <property type="match status" value="1"/>
</dbReference>
<dbReference type="PANTHER" id="PTHR33941">
    <property type="entry name" value="PROPANEDIOL UTILIZATION PROTEIN PDUA"/>
    <property type="match status" value="1"/>
</dbReference>
<proteinExistence type="inferred from homology"/>
<evidence type="ECO:0000259" key="6">
    <source>
        <dbReference type="PROSITE" id="PS51930"/>
    </source>
</evidence>
<feature type="region of interest" description="Disordered" evidence="5">
    <location>
        <begin position="253"/>
        <end position="299"/>
    </location>
</feature>
<feature type="domain" description="BMC" evidence="6">
    <location>
        <begin position="22"/>
        <end position="106"/>
    </location>
</feature>